<keyword evidence="6" id="KW-0012">Acyltransferase</keyword>
<protein>
    <submittedName>
        <fullName evidence="8">Uncharacterized protein</fullName>
    </submittedName>
</protein>
<dbReference type="PANTHER" id="PTHR20531:SF1">
    <property type="entry name" value="N-ALPHA-ACETYLTRANSFERASE 40"/>
    <property type="match status" value="1"/>
</dbReference>
<keyword evidence="9" id="KW-1185">Reference proteome</keyword>
<evidence type="ECO:0000256" key="2">
    <source>
        <dbReference type="ARBA" id="ARBA00004496"/>
    </source>
</evidence>
<evidence type="ECO:0000256" key="5">
    <source>
        <dbReference type="ARBA" id="ARBA00023242"/>
    </source>
</evidence>
<dbReference type="PANTHER" id="PTHR20531">
    <property type="entry name" value="N-ALPHA-ACETYLTRANSFERASE 40"/>
    <property type="match status" value="1"/>
</dbReference>
<keyword evidence="4" id="KW-0808">Transferase</keyword>
<evidence type="ECO:0000256" key="4">
    <source>
        <dbReference type="ARBA" id="ARBA00022679"/>
    </source>
</evidence>
<proteinExistence type="predicted"/>
<evidence type="ECO:0000256" key="1">
    <source>
        <dbReference type="ARBA" id="ARBA00004123"/>
    </source>
</evidence>
<keyword evidence="5" id="KW-0539">Nucleus</keyword>
<dbReference type="Gene3D" id="3.40.630.30">
    <property type="match status" value="1"/>
</dbReference>
<name>A0AAV2F5X5_9ROSI</name>
<evidence type="ECO:0000256" key="6">
    <source>
        <dbReference type="ARBA" id="ARBA00023315"/>
    </source>
</evidence>
<dbReference type="GO" id="GO:1990189">
    <property type="term" value="F:protein N-terminal-serine acetyltransferase activity"/>
    <property type="evidence" value="ECO:0007669"/>
    <property type="project" value="TreeGrafter"/>
</dbReference>
<gene>
    <name evidence="8" type="ORF">LTRI10_LOCUS33797</name>
</gene>
<comment type="subcellular location">
    <subcellularLocation>
        <location evidence="2">Cytoplasm</location>
    </subcellularLocation>
    <subcellularLocation>
        <location evidence="1">Nucleus</location>
    </subcellularLocation>
</comment>
<dbReference type="GO" id="GO:0010485">
    <property type="term" value="F:histone H4 acetyltransferase activity"/>
    <property type="evidence" value="ECO:0007669"/>
    <property type="project" value="InterPro"/>
</dbReference>
<reference evidence="8 9" key="1">
    <citation type="submission" date="2024-04" db="EMBL/GenBank/DDBJ databases">
        <authorList>
            <person name="Fracassetti M."/>
        </authorList>
    </citation>
    <scope>NUCLEOTIDE SEQUENCE [LARGE SCALE GENOMIC DNA]</scope>
</reference>
<dbReference type="GO" id="GO:0005634">
    <property type="term" value="C:nucleus"/>
    <property type="evidence" value="ECO:0007669"/>
    <property type="project" value="UniProtKB-SubCell"/>
</dbReference>
<feature type="region of interest" description="Disordered" evidence="7">
    <location>
        <begin position="1"/>
        <end position="59"/>
    </location>
</feature>
<accession>A0AAV2F5X5</accession>
<evidence type="ECO:0000313" key="9">
    <source>
        <dbReference type="Proteomes" id="UP001497516"/>
    </source>
</evidence>
<evidence type="ECO:0000256" key="7">
    <source>
        <dbReference type="SAM" id="MobiDB-lite"/>
    </source>
</evidence>
<keyword evidence="3" id="KW-0963">Cytoplasm</keyword>
<dbReference type="GO" id="GO:0043998">
    <property type="term" value="F:histone H2A acetyltransferase activity"/>
    <property type="evidence" value="ECO:0007669"/>
    <property type="project" value="InterPro"/>
</dbReference>
<dbReference type="EMBL" id="OZ034819">
    <property type="protein sequence ID" value="CAL1393203.1"/>
    <property type="molecule type" value="Genomic_DNA"/>
</dbReference>
<dbReference type="GO" id="GO:0005737">
    <property type="term" value="C:cytoplasm"/>
    <property type="evidence" value="ECO:0007669"/>
    <property type="project" value="UniProtKB-SubCell"/>
</dbReference>
<evidence type="ECO:0000256" key="3">
    <source>
        <dbReference type="ARBA" id="ARBA00022490"/>
    </source>
</evidence>
<dbReference type="AlphaFoldDB" id="A0AAV2F5X5"/>
<dbReference type="Proteomes" id="UP001497516">
    <property type="component" value="Chromosome 6"/>
</dbReference>
<organism evidence="8 9">
    <name type="scientific">Linum trigynum</name>
    <dbReference type="NCBI Taxonomy" id="586398"/>
    <lineage>
        <taxon>Eukaryota</taxon>
        <taxon>Viridiplantae</taxon>
        <taxon>Streptophyta</taxon>
        <taxon>Embryophyta</taxon>
        <taxon>Tracheophyta</taxon>
        <taxon>Spermatophyta</taxon>
        <taxon>Magnoliopsida</taxon>
        <taxon>eudicotyledons</taxon>
        <taxon>Gunneridae</taxon>
        <taxon>Pentapetalae</taxon>
        <taxon>rosids</taxon>
        <taxon>fabids</taxon>
        <taxon>Malpighiales</taxon>
        <taxon>Linaceae</taxon>
        <taxon>Linum</taxon>
    </lineage>
</organism>
<dbReference type="InterPro" id="IPR039949">
    <property type="entry name" value="NAA40"/>
</dbReference>
<evidence type="ECO:0000313" key="8">
    <source>
        <dbReference type="EMBL" id="CAL1393203.1"/>
    </source>
</evidence>
<sequence length="194" mass="21984">MGRGIFRGPKQREELENRTPSAAAGCRRSSVKVELGKAAAAMEAQPTNGREKKVKRKEVRERKKKIDNLIQATSSEPTISLISLPSDVSTEMDCNLLKVNMEDPFGEEWPEEEKVKRREMVSLEARYIFVKEGSLDNDSGKAAVFVGFVHFRFTLEDDIPVLYVYEIQLQSRSCPRQRLGQVLNATRSLLVRVV</sequence>